<accession>A0A518BW03</accession>
<sequence>MASHVPEPEVVRCPKCHARMQPGVLPVSGGIGWLPWSPSATMSMSESLPGTHAVMRPNRLPGWRCRACELVLFRYGHKVPDPIGPADELPEAPLDEDTQRR</sequence>
<dbReference type="RefSeq" id="WP_145445292.1">
    <property type="nucleotide sequence ID" value="NZ_CP036280.1"/>
</dbReference>
<dbReference type="Proteomes" id="UP000320386">
    <property type="component" value="Chromosome"/>
</dbReference>
<evidence type="ECO:0000256" key="1">
    <source>
        <dbReference type="SAM" id="MobiDB-lite"/>
    </source>
</evidence>
<protein>
    <recommendedName>
        <fullName evidence="2">DUF6487 domain-containing protein</fullName>
    </recommendedName>
</protein>
<dbReference type="AlphaFoldDB" id="A0A518BW03"/>
<dbReference type="InterPro" id="IPR045504">
    <property type="entry name" value="DUF6487"/>
</dbReference>
<keyword evidence="4" id="KW-1185">Reference proteome</keyword>
<evidence type="ECO:0000313" key="4">
    <source>
        <dbReference type="Proteomes" id="UP000320386"/>
    </source>
</evidence>
<reference evidence="3 4" key="1">
    <citation type="submission" date="2019-02" db="EMBL/GenBank/DDBJ databases">
        <title>Deep-cultivation of Planctomycetes and their phenomic and genomic characterization uncovers novel biology.</title>
        <authorList>
            <person name="Wiegand S."/>
            <person name="Jogler M."/>
            <person name="Boedeker C."/>
            <person name="Pinto D."/>
            <person name="Vollmers J."/>
            <person name="Rivas-Marin E."/>
            <person name="Kohn T."/>
            <person name="Peeters S.H."/>
            <person name="Heuer A."/>
            <person name="Rast P."/>
            <person name="Oberbeckmann S."/>
            <person name="Bunk B."/>
            <person name="Jeske O."/>
            <person name="Meyerdierks A."/>
            <person name="Storesund J.E."/>
            <person name="Kallscheuer N."/>
            <person name="Luecker S."/>
            <person name="Lage O.M."/>
            <person name="Pohl T."/>
            <person name="Merkel B.J."/>
            <person name="Hornburger P."/>
            <person name="Mueller R.-W."/>
            <person name="Bruemmer F."/>
            <person name="Labrenz M."/>
            <person name="Spormann A.M."/>
            <person name="Op den Camp H."/>
            <person name="Overmann J."/>
            <person name="Amann R."/>
            <person name="Jetten M.S.M."/>
            <person name="Mascher T."/>
            <person name="Medema M.H."/>
            <person name="Devos D.P."/>
            <person name="Kaster A.-K."/>
            <person name="Ovreas L."/>
            <person name="Rohde M."/>
            <person name="Galperin M.Y."/>
            <person name="Jogler C."/>
        </authorList>
    </citation>
    <scope>NUCLEOTIDE SEQUENCE [LARGE SCALE GENOMIC DNA]</scope>
    <source>
        <strain evidence="3 4">Pan265</strain>
    </source>
</reference>
<name>A0A518BW03_9BACT</name>
<feature type="domain" description="DUF6487" evidence="2">
    <location>
        <begin position="13"/>
        <end position="75"/>
    </location>
</feature>
<dbReference type="OrthoDB" id="384892at2"/>
<evidence type="ECO:0000313" key="3">
    <source>
        <dbReference type="EMBL" id="QDU71159.1"/>
    </source>
</evidence>
<organism evidence="3 4">
    <name type="scientific">Mucisphaera calidilacus</name>
    <dbReference type="NCBI Taxonomy" id="2527982"/>
    <lineage>
        <taxon>Bacteria</taxon>
        <taxon>Pseudomonadati</taxon>
        <taxon>Planctomycetota</taxon>
        <taxon>Phycisphaerae</taxon>
        <taxon>Phycisphaerales</taxon>
        <taxon>Phycisphaeraceae</taxon>
        <taxon>Mucisphaera</taxon>
    </lineage>
</organism>
<dbReference type="KEGG" id="mcad:Pan265_10080"/>
<feature type="compositionally biased region" description="Acidic residues" evidence="1">
    <location>
        <begin position="88"/>
        <end position="101"/>
    </location>
</feature>
<dbReference type="EMBL" id="CP036280">
    <property type="protein sequence ID" value="QDU71159.1"/>
    <property type="molecule type" value="Genomic_DNA"/>
</dbReference>
<proteinExistence type="predicted"/>
<feature type="region of interest" description="Disordered" evidence="1">
    <location>
        <begin position="80"/>
        <end position="101"/>
    </location>
</feature>
<evidence type="ECO:0000259" key="2">
    <source>
        <dbReference type="Pfam" id="PF20097"/>
    </source>
</evidence>
<gene>
    <name evidence="3" type="ORF">Pan265_10080</name>
</gene>
<dbReference type="Pfam" id="PF20097">
    <property type="entry name" value="DUF6487"/>
    <property type="match status" value="1"/>
</dbReference>